<dbReference type="EMBL" id="FMZA01000010">
    <property type="protein sequence ID" value="SDC55718.1"/>
    <property type="molecule type" value="Genomic_DNA"/>
</dbReference>
<dbReference type="InterPro" id="IPR001279">
    <property type="entry name" value="Metallo-B-lactamas"/>
</dbReference>
<comment type="similarity">
    <text evidence="2">Belongs to the UPF0173 family.</text>
</comment>
<sequence>MQLTFHGQSCFEIHHEGSKLIIDPFLSGNPLAKAKPEEIEVDYILLTHGHGDHVGDTVEIAKRTGATVIGNNELATWIGFQGVEKVHPMHIGGSHTFPFGRMKLTQAFHGSAFIDEEKQEITYLGMPTGILLNLGDKTIYHAGDTGLFSDLKLIGAQNEIDLALLPIGDNFTMGPEDALLAAEWVQAKKVVPMHYNTFPLIEQDADDFVRRLQEKNIDGRVVQPGQSFEL</sequence>
<dbReference type="GO" id="GO:0016787">
    <property type="term" value="F:hydrolase activity"/>
    <property type="evidence" value="ECO:0007669"/>
    <property type="project" value="UniProtKB-UniRule"/>
</dbReference>
<dbReference type="InterPro" id="IPR050114">
    <property type="entry name" value="UPF0173_UPF0282_UlaG_hydrolase"/>
</dbReference>
<evidence type="ECO:0000313" key="5">
    <source>
        <dbReference type="Proteomes" id="UP000199387"/>
    </source>
</evidence>
<dbReference type="NCBIfam" id="NF001911">
    <property type="entry name" value="PRK00685.1"/>
    <property type="match status" value="1"/>
</dbReference>
<dbReference type="STRING" id="1236220.SAMN04488112_11014"/>
<dbReference type="AlphaFoldDB" id="A0A1G6MJD1"/>
<gene>
    <name evidence="4" type="ORF">SAMN04488112_11014</name>
</gene>
<reference evidence="4 5" key="1">
    <citation type="submission" date="2016-10" db="EMBL/GenBank/DDBJ databases">
        <authorList>
            <person name="de Groot N.N."/>
        </authorList>
    </citation>
    <scope>NUCLEOTIDE SEQUENCE [LARGE SCALE GENOMIC DNA]</scope>
    <source>
        <strain evidence="4 5">DSM 45514</strain>
    </source>
</reference>
<dbReference type="RefSeq" id="WP_091569808.1">
    <property type="nucleotide sequence ID" value="NZ_FMZA01000010.1"/>
</dbReference>
<dbReference type="InterPro" id="IPR036866">
    <property type="entry name" value="RibonucZ/Hydroxyglut_hydro"/>
</dbReference>
<dbReference type="PANTHER" id="PTHR43546">
    <property type="entry name" value="UPF0173 METAL-DEPENDENT HYDROLASE MJ1163-RELATED"/>
    <property type="match status" value="1"/>
</dbReference>
<dbReference type="OrthoDB" id="9789133at2"/>
<keyword evidence="5" id="KW-1185">Reference proteome</keyword>
<feature type="domain" description="Metallo-beta-lactamase" evidence="3">
    <location>
        <begin position="7"/>
        <end position="194"/>
    </location>
</feature>
<keyword evidence="1 2" id="KW-0378">Hydrolase</keyword>
<name>A0A1G6MJD1_9BACL</name>
<dbReference type="Pfam" id="PF12706">
    <property type="entry name" value="Lactamase_B_2"/>
    <property type="match status" value="1"/>
</dbReference>
<proteinExistence type="inferred from homology"/>
<dbReference type="InterPro" id="IPR022877">
    <property type="entry name" value="UPF0173"/>
</dbReference>
<dbReference type="HAMAP" id="MF_00457">
    <property type="entry name" value="UPF0173"/>
    <property type="match status" value="1"/>
</dbReference>
<evidence type="ECO:0000313" key="4">
    <source>
        <dbReference type="EMBL" id="SDC55718.1"/>
    </source>
</evidence>
<organism evidence="4 5">
    <name type="scientific">Melghirimyces thermohalophilus</name>
    <dbReference type="NCBI Taxonomy" id="1236220"/>
    <lineage>
        <taxon>Bacteria</taxon>
        <taxon>Bacillati</taxon>
        <taxon>Bacillota</taxon>
        <taxon>Bacilli</taxon>
        <taxon>Bacillales</taxon>
        <taxon>Thermoactinomycetaceae</taxon>
        <taxon>Melghirimyces</taxon>
    </lineage>
</organism>
<evidence type="ECO:0000256" key="1">
    <source>
        <dbReference type="ARBA" id="ARBA00022801"/>
    </source>
</evidence>
<evidence type="ECO:0000256" key="2">
    <source>
        <dbReference type="HAMAP-Rule" id="MF_00457"/>
    </source>
</evidence>
<dbReference type="Gene3D" id="3.60.15.10">
    <property type="entry name" value="Ribonuclease Z/Hydroxyacylglutathione hydrolase-like"/>
    <property type="match status" value="1"/>
</dbReference>
<evidence type="ECO:0000259" key="3">
    <source>
        <dbReference type="SMART" id="SM00849"/>
    </source>
</evidence>
<dbReference type="SMART" id="SM00849">
    <property type="entry name" value="Lactamase_B"/>
    <property type="match status" value="1"/>
</dbReference>
<dbReference type="PANTHER" id="PTHR43546:SF3">
    <property type="entry name" value="UPF0173 METAL-DEPENDENT HYDROLASE MJ1163"/>
    <property type="match status" value="1"/>
</dbReference>
<accession>A0A1G6MJD1</accession>
<protein>
    <recommendedName>
        <fullName evidence="2">UPF0173 metal-dependent hydrolase SAMN04488112_11014</fullName>
    </recommendedName>
</protein>
<dbReference type="Proteomes" id="UP000199387">
    <property type="component" value="Unassembled WGS sequence"/>
</dbReference>
<dbReference type="SUPFAM" id="SSF56281">
    <property type="entry name" value="Metallo-hydrolase/oxidoreductase"/>
    <property type="match status" value="1"/>
</dbReference>